<evidence type="ECO:0000259" key="1">
    <source>
        <dbReference type="Pfam" id="PF10545"/>
    </source>
</evidence>
<keyword evidence="3" id="KW-1185">Reference proteome</keyword>
<dbReference type="InterPro" id="IPR006578">
    <property type="entry name" value="MADF-dom"/>
</dbReference>
<dbReference type="Pfam" id="PF10545">
    <property type="entry name" value="MADF_DNA_bdg"/>
    <property type="match status" value="1"/>
</dbReference>
<protein>
    <recommendedName>
        <fullName evidence="1">MADF domain-containing protein</fullName>
    </recommendedName>
</protein>
<dbReference type="HOGENOM" id="CLU_2457367_0_0_1"/>
<evidence type="ECO:0000313" key="3">
    <source>
        <dbReference type="Proteomes" id="UP000015102"/>
    </source>
</evidence>
<reference evidence="3" key="1">
    <citation type="submission" date="2013-02" db="EMBL/GenBank/DDBJ databases">
        <authorList>
            <person name="Hughes D."/>
        </authorList>
    </citation>
    <scope>NUCLEOTIDE SEQUENCE</scope>
    <source>
        <strain>Durham</strain>
        <strain evidence="3">NC isolate 2 -- Noor lab</strain>
    </source>
</reference>
<dbReference type="EnsemblMetazoa" id="MESCA011559-RA">
    <property type="protein sequence ID" value="MESCA011559-PA"/>
    <property type="gene ID" value="MESCA011559"/>
</dbReference>
<dbReference type="EMBL" id="CAQQ02174896">
    <property type="status" value="NOT_ANNOTATED_CDS"/>
    <property type="molecule type" value="Genomic_DNA"/>
</dbReference>
<reference evidence="2" key="2">
    <citation type="submission" date="2015-06" db="UniProtKB">
        <authorList>
            <consortium name="EnsemblMetazoa"/>
        </authorList>
    </citation>
    <scope>IDENTIFICATION</scope>
</reference>
<proteinExistence type="predicted"/>
<accession>T1H5I2</accession>
<organism evidence="2 3">
    <name type="scientific">Megaselia scalaris</name>
    <name type="common">Humpbacked fly</name>
    <name type="synonym">Phora scalaris</name>
    <dbReference type="NCBI Taxonomy" id="36166"/>
    <lineage>
        <taxon>Eukaryota</taxon>
        <taxon>Metazoa</taxon>
        <taxon>Ecdysozoa</taxon>
        <taxon>Arthropoda</taxon>
        <taxon>Hexapoda</taxon>
        <taxon>Insecta</taxon>
        <taxon>Pterygota</taxon>
        <taxon>Neoptera</taxon>
        <taxon>Endopterygota</taxon>
        <taxon>Diptera</taxon>
        <taxon>Brachycera</taxon>
        <taxon>Muscomorpha</taxon>
        <taxon>Platypezoidea</taxon>
        <taxon>Phoridae</taxon>
        <taxon>Megaseliini</taxon>
        <taxon>Megaselia</taxon>
    </lineage>
</organism>
<sequence>MTRFKLNQSQVTEFINMYQERECLWNQNLAIFTDSRRKHRALQEIASHFMVLHLVITTFRHMYKLISQDFENWAFICSNPSQRVSILNH</sequence>
<feature type="domain" description="MADF" evidence="1">
    <location>
        <begin position="14"/>
        <end position="50"/>
    </location>
</feature>
<name>T1H5I2_MEGSC</name>
<evidence type="ECO:0000313" key="2">
    <source>
        <dbReference type="EnsemblMetazoa" id="MESCA011559-PA"/>
    </source>
</evidence>
<dbReference type="AlphaFoldDB" id="T1H5I2"/>
<dbReference type="EMBL" id="CAQQ02174897">
    <property type="status" value="NOT_ANNOTATED_CDS"/>
    <property type="molecule type" value="Genomic_DNA"/>
</dbReference>
<dbReference type="Proteomes" id="UP000015102">
    <property type="component" value="Unassembled WGS sequence"/>
</dbReference>